<accession>A0A4Y2JUS9</accession>
<proteinExistence type="predicted"/>
<keyword evidence="2" id="KW-1185">Reference proteome</keyword>
<gene>
    <name evidence="1" type="ORF">AVEN_234919_1</name>
</gene>
<organism evidence="1 2">
    <name type="scientific">Araneus ventricosus</name>
    <name type="common">Orbweaver spider</name>
    <name type="synonym">Epeira ventricosa</name>
    <dbReference type="NCBI Taxonomy" id="182803"/>
    <lineage>
        <taxon>Eukaryota</taxon>
        <taxon>Metazoa</taxon>
        <taxon>Ecdysozoa</taxon>
        <taxon>Arthropoda</taxon>
        <taxon>Chelicerata</taxon>
        <taxon>Arachnida</taxon>
        <taxon>Araneae</taxon>
        <taxon>Araneomorphae</taxon>
        <taxon>Entelegynae</taxon>
        <taxon>Araneoidea</taxon>
        <taxon>Araneidae</taxon>
        <taxon>Araneus</taxon>
    </lineage>
</organism>
<protein>
    <submittedName>
        <fullName evidence="1">Uncharacterized protein</fullName>
    </submittedName>
</protein>
<comment type="caution">
    <text evidence="1">The sequence shown here is derived from an EMBL/GenBank/DDBJ whole genome shotgun (WGS) entry which is preliminary data.</text>
</comment>
<reference evidence="1 2" key="1">
    <citation type="journal article" date="2019" name="Sci. Rep.">
        <title>Orb-weaving spider Araneus ventricosus genome elucidates the spidroin gene catalogue.</title>
        <authorList>
            <person name="Kono N."/>
            <person name="Nakamura H."/>
            <person name="Ohtoshi R."/>
            <person name="Moran D.A.P."/>
            <person name="Shinohara A."/>
            <person name="Yoshida Y."/>
            <person name="Fujiwara M."/>
            <person name="Mori M."/>
            <person name="Tomita M."/>
            <person name="Arakawa K."/>
        </authorList>
    </citation>
    <scope>NUCLEOTIDE SEQUENCE [LARGE SCALE GENOMIC DNA]</scope>
</reference>
<evidence type="ECO:0000313" key="2">
    <source>
        <dbReference type="Proteomes" id="UP000499080"/>
    </source>
</evidence>
<evidence type="ECO:0000313" key="1">
    <source>
        <dbReference type="EMBL" id="GBM93810.1"/>
    </source>
</evidence>
<dbReference type="Proteomes" id="UP000499080">
    <property type="component" value="Unassembled WGS sequence"/>
</dbReference>
<sequence>MLNRDSSVKSMWSHCSGVQLLRSRAQCNLTLTCTGDKGTQTTGRHANSPPSCSLRDTVWRDMGLPAAAKSCNASCRAVSVIWHIETGSDRLLLWRFSGVQTHVFYWHFDPFSNGSTAYG</sequence>
<dbReference type="AlphaFoldDB" id="A0A4Y2JUS9"/>
<dbReference type="EMBL" id="BGPR01003908">
    <property type="protein sequence ID" value="GBM93810.1"/>
    <property type="molecule type" value="Genomic_DNA"/>
</dbReference>
<name>A0A4Y2JUS9_ARAVE</name>